<protein>
    <recommendedName>
        <fullName evidence="4">Putitive phosphate transport regulator</fullName>
    </recommendedName>
</protein>
<evidence type="ECO:0000313" key="3">
    <source>
        <dbReference type="Proteomes" id="UP000003688"/>
    </source>
</evidence>
<dbReference type="InterPro" id="IPR018445">
    <property type="entry name" value="Put_Phosphate_transp_reg"/>
</dbReference>
<dbReference type="AlphaFoldDB" id="B9XIB0"/>
<sequence length="209" mass="24056">MFSLQKLLGKEDKFFDLLEASAEEARTSVQALVKLTKTPDQTALLYEFIQSRRKEKQISAEIREAVYNTFVTALEREDIENLSNALYRIPKTVEKLGERIILTPQFLKDLDFSKQIGFLEQATDLVPAMVKVLRKGTNLEQLKSLNDKLQYLEGEADKAMMDHYKDLFSGKHDTLKVIVMKDLYELLEKVVDRCRDVGNIISHIVLKNS</sequence>
<proteinExistence type="inferred from homology"/>
<organism evidence="2 3">
    <name type="scientific">Pedosphaera parvula (strain Ellin514)</name>
    <dbReference type="NCBI Taxonomy" id="320771"/>
    <lineage>
        <taxon>Bacteria</taxon>
        <taxon>Pseudomonadati</taxon>
        <taxon>Verrucomicrobiota</taxon>
        <taxon>Pedosphaerae</taxon>
        <taxon>Pedosphaerales</taxon>
        <taxon>Pedosphaeraceae</taxon>
        <taxon>Pedosphaera</taxon>
    </lineage>
</organism>
<evidence type="ECO:0008006" key="4">
    <source>
        <dbReference type="Google" id="ProtNLM"/>
    </source>
</evidence>
<dbReference type="RefSeq" id="WP_007415553.1">
    <property type="nucleotide sequence ID" value="NZ_ABOX02000017.1"/>
</dbReference>
<accession>B9XIB0</accession>
<dbReference type="InterPro" id="IPR038078">
    <property type="entry name" value="PhoU-like_sf"/>
</dbReference>
<reference evidence="2 3" key="1">
    <citation type="journal article" date="2011" name="J. Bacteriol.">
        <title>Genome sequence of 'Pedosphaera parvula' Ellin514, an aerobic Verrucomicrobial isolate from pasture soil.</title>
        <authorList>
            <person name="Kant R."/>
            <person name="van Passel M.W."/>
            <person name="Sangwan P."/>
            <person name="Palva A."/>
            <person name="Lucas S."/>
            <person name="Copeland A."/>
            <person name="Lapidus A."/>
            <person name="Glavina Del Rio T."/>
            <person name="Dalin E."/>
            <person name="Tice H."/>
            <person name="Bruce D."/>
            <person name="Goodwin L."/>
            <person name="Pitluck S."/>
            <person name="Chertkov O."/>
            <person name="Larimer F.W."/>
            <person name="Land M.L."/>
            <person name="Hauser L."/>
            <person name="Brettin T.S."/>
            <person name="Detter J.C."/>
            <person name="Han S."/>
            <person name="de Vos W.M."/>
            <person name="Janssen P.H."/>
            <person name="Smidt H."/>
        </authorList>
    </citation>
    <scope>NUCLEOTIDE SEQUENCE [LARGE SCALE GENOMIC DNA]</scope>
    <source>
        <strain evidence="2 3">Ellin514</strain>
    </source>
</reference>
<evidence type="ECO:0000313" key="2">
    <source>
        <dbReference type="EMBL" id="EEF60371.1"/>
    </source>
</evidence>
<dbReference type="InterPro" id="IPR052912">
    <property type="entry name" value="UPF0111_domain"/>
</dbReference>
<dbReference type="PANTHER" id="PTHR37298">
    <property type="entry name" value="UPF0111 PROTEIN YKAA"/>
    <property type="match status" value="1"/>
</dbReference>
<dbReference type="Proteomes" id="UP000003688">
    <property type="component" value="Unassembled WGS sequence"/>
</dbReference>
<dbReference type="OrthoDB" id="9797568at2"/>
<dbReference type="Gene3D" id="1.20.58.220">
    <property type="entry name" value="Phosphate transport system protein phou homolog 2, domain 2"/>
    <property type="match status" value="1"/>
</dbReference>
<comment type="similarity">
    <text evidence="1">Belongs to the UPF0111 family.</text>
</comment>
<dbReference type="Pfam" id="PF01865">
    <property type="entry name" value="PhoU_div"/>
    <property type="match status" value="1"/>
</dbReference>
<gene>
    <name evidence="2" type="ORF">Cflav_PD3341</name>
</gene>
<dbReference type="STRING" id="320771.Cflav_PD3341"/>
<name>B9XIB0_PEDPL</name>
<dbReference type="EMBL" id="ABOX02000017">
    <property type="protein sequence ID" value="EEF60371.1"/>
    <property type="molecule type" value="Genomic_DNA"/>
</dbReference>
<evidence type="ECO:0000256" key="1">
    <source>
        <dbReference type="ARBA" id="ARBA00008591"/>
    </source>
</evidence>
<keyword evidence="3" id="KW-1185">Reference proteome</keyword>
<comment type="caution">
    <text evidence="2">The sequence shown here is derived from an EMBL/GenBank/DDBJ whole genome shotgun (WGS) entry which is preliminary data.</text>
</comment>
<dbReference type="PANTHER" id="PTHR37298:SF1">
    <property type="entry name" value="UPF0111 PROTEIN YKAA"/>
    <property type="match status" value="1"/>
</dbReference>